<dbReference type="SUPFAM" id="SSF52058">
    <property type="entry name" value="L domain-like"/>
    <property type="match status" value="1"/>
</dbReference>
<evidence type="ECO:0000313" key="5">
    <source>
        <dbReference type="Proteomes" id="UP000193642"/>
    </source>
</evidence>
<dbReference type="InterPro" id="IPR001611">
    <property type="entry name" value="Leu-rich_rpt"/>
</dbReference>
<evidence type="ECO:0000256" key="1">
    <source>
        <dbReference type="ARBA" id="ARBA00004167"/>
    </source>
</evidence>
<dbReference type="InterPro" id="IPR032675">
    <property type="entry name" value="LRR_dom_sf"/>
</dbReference>
<comment type="subcellular location">
    <subcellularLocation>
        <location evidence="1">Membrane</location>
        <topology evidence="1">Single-pass membrane protein</topology>
    </subcellularLocation>
</comment>
<dbReference type="EMBL" id="MCGO01000031">
    <property type="protein sequence ID" value="ORY41746.1"/>
    <property type="molecule type" value="Genomic_DNA"/>
</dbReference>
<dbReference type="Proteomes" id="UP000193642">
    <property type="component" value="Unassembled WGS sequence"/>
</dbReference>
<keyword evidence="5" id="KW-1185">Reference proteome</keyword>
<dbReference type="Gene3D" id="3.80.10.10">
    <property type="entry name" value="Ribonuclease Inhibitor"/>
    <property type="match status" value="1"/>
</dbReference>
<comment type="caution">
    <text evidence="4">The sequence shown here is derived from an EMBL/GenBank/DDBJ whole genome shotgun (WGS) entry which is preliminary data.</text>
</comment>
<sequence>MISPFQQLLPPEIIQRIFSNIHPRYALTYTRLCRSVYHALNDPRFAEMNLANYVHEDHGLDMIWFRWPEVYQAAYAVMKLRNETRIEWTSRFRQVHAAGGNVGGGGVLPRSVGYLTQLVTLDLRGVGLYGGIPREIGCLVQLVELNLSGNWMSGRIPSEIGCLGRLKMLDLSLNRLTGPVPDEIGFCRECISCS</sequence>
<accession>A0A1Y2C470</accession>
<evidence type="ECO:0000256" key="3">
    <source>
        <dbReference type="ARBA" id="ARBA00022737"/>
    </source>
</evidence>
<dbReference type="PANTHER" id="PTHR48053:SF71">
    <property type="entry name" value="LEUCINE RICH REPEAT FAMILY PROTEIN, EXPRESSED"/>
    <property type="match status" value="1"/>
</dbReference>
<dbReference type="GO" id="GO:0016020">
    <property type="term" value="C:membrane"/>
    <property type="evidence" value="ECO:0007669"/>
    <property type="project" value="UniProtKB-SubCell"/>
</dbReference>
<dbReference type="STRING" id="329046.A0A1Y2C470"/>
<dbReference type="PANTHER" id="PTHR48053">
    <property type="entry name" value="LEUCINE RICH REPEAT FAMILY PROTEIN, EXPRESSED"/>
    <property type="match status" value="1"/>
</dbReference>
<dbReference type="InterPro" id="IPR051716">
    <property type="entry name" value="Plant_RL_S/T_kinase"/>
</dbReference>
<reference evidence="4 5" key="1">
    <citation type="submission" date="2016-07" db="EMBL/GenBank/DDBJ databases">
        <title>Pervasive Adenine N6-methylation of Active Genes in Fungi.</title>
        <authorList>
            <consortium name="DOE Joint Genome Institute"/>
            <person name="Mondo S.J."/>
            <person name="Dannebaum R.O."/>
            <person name="Kuo R.C."/>
            <person name="Labutti K."/>
            <person name="Haridas S."/>
            <person name="Kuo A."/>
            <person name="Salamov A."/>
            <person name="Ahrendt S.R."/>
            <person name="Lipzen A."/>
            <person name="Sullivan W."/>
            <person name="Andreopoulos W.B."/>
            <person name="Clum A."/>
            <person name="Lindquist E."/>
            <person name="Daum C."/>
            <person name="Ramamoorthy G.K."/>
            <person name="Gryganskyi A."/>
            <person name="Culley D."/>
            <person name="Magnuson J.K."/>
            <person name="James T.Y."/>
            <person name="O'Malley M.A."/>
            <person name="Stajich J.E."/>
            <person name="Spatafora J.W."/>
            <person name="Visel A."/>
            <person name="Grigoriev I.V."/>
        </authorList>
    </citation>
    <scope>NUCLEOTIDE SEQUENCE [LARGE SCALE GENOMIC DNA]</scope>
    <source>
        <strain evidence="4 5">JEL800</strain>
    </source>
</reference>
<keyword evidence="2" id="KW-0732">Signal</keyword>
<keyword evidence="3" id="KW-0677">Repeat</keyword>
<dbReference type="AlphaFoldDB" id="A0A1Y2C470"/>
<dbReference type="FunFam" id="3.80.10.10:FF:000383">
    <property type="entry name" value="Leucine-rich repeat receptor protein kinase EMS1"/>
    <property type="match status" value="1"/>
</dbReference>
<organism evidence="4 5">
    <name type="scientific">Rhizoclosmatium globosum</name>
    <dbReference type="NCBI Taxonomy" id="329046"/>
    <lineage>
        <taxon>Eukaryota</taxon>
        <taxon>Fungi</taxon>
        <taxon>Fungi incertae sedis</taxon>
        <taxon>Chytridiomycota</taxon>
        <taxon>Chytridiomycota incertae sedis</taxon>
        <taxon>Chytridiomycetes</taxon>
        <taxon>Chytridiales</taxon>
        <taxon>Chytriomycetaceae</taxon>
        <taxon>Rhizoclosmatium</taxon>
    </lineage>
</organism>
<dbReference type="OrthoDB" id="2105631at2759"/>
<evidence type="ECO:0000256" key="2">
    <source>
        <dbReference type="ARBA" id="ARBA00022729"/>
    </source>
</evidence>
<dbReference type="InterPro" id="IPR036047">
    <property type="entry name" value="F-box-like_dom_sf"/>
</dbReference>
<dbReference type="SUPFAM" id="SSF81383">
    <property type="entry name" value="F-box domain"/>
    <property type="match status" value="1"/>
</dbReference>
<protein>
    <submittedName>
        <fullName evidence="4">L domain-like protein</fullName>
    </submittedName>
</protein>
<name>A0A1Y2C470_9FUNG</name>
<proteinExistence type="predicted"/>
<dbReference type="Pfam" id="PF00560">
    <property type="entry name" value="LRR_1"/>
    <property type="match status" value="2"/>
</dbReference>
<gene>
    <name evidence="4" type="ORF">BCR33DRAFT_338730</name>
</gene>
<evidence type="ECO:0000313" key="4">
    <source>
        <dbReference type="EMBL" id="ORY41746.1"/>
    </source>
</evidence>